<sequence>MRPLIVAVLLTVAAPTLARDRAPEVPPATPSGPARTCLSLASIEETLVRSDRVIDIRTIGRRLYRVTLPQRCPGLGSERRFAYATSIGQLCAQDLITVLYASGPMQGARCGLAPFQPITLDH</sequence>
<evidence type="ECO:0000313" key="3">
    <source>
        <dbReference type="EMBL" id="MBB6505450.1"/>
    </source>
</evidence>
<evidence type="ECO:0000313" key="5">
    <source>
        <dbReference type="Proteomes" id="UP000560131"/>
    </source>
</evidence>
<reference evidence="3 4" key="3">
    <citation type="submission" date="2020-08" db="EMBL/GenBank/DDBJ databases">
        <authorList>
            <person name="Partida-Martinez L."/>
            <person name="Huntemann M."/>
            <person name="Clum A."/>
            <person name="Wang J."/>
            <person name="Palaniappan K."/>
            <person name="Ritter S."/>
            <person name="Chen I.-M."/>
            <person name="Stamatis D."/>
            <person name="Reddy T."/>
            <person name="O'Malley R."/>
            <person name="Daum C."/>
            <person name="Shapiro N."/>
            <person name="Ivanova N."/>
            <person name="Kyrpides N."/>
            <person name="Woyke T."/>
        </authorList>
    </citation>
    <scope>NUCLEOTIDE SEQUENCE [LARGE SCALE GENOMIC DNA]</scope>
    <source>
        <strain evidence="3 4">AS3.13</strain>
    </source>
</reference>
<keyword evidence="5" id="KW-1185">Reference proteome</keyword>
<feature type="chain" id="PRO_5044441115" evidence="1">
    <location>
        <begin position="19"/>
        <end position="122"/>
    </location>
</feature>
<organism evidence="3 4">
    <name type="scientific">Sphingomonas endophytica</name>
    <dbReference type="NCBI Taxonomy" id="869719"/>
    <lineage>
        <taxon>Bacteria</taxon>
        <taxon>Pseudomonadati</taxon>
        <taxon>Pseudomonadota</taxon>
        <taxon>Alphaproteobacteria</taxon>
        <taxon>Sphingomonadales</taxon>
        <taxon>Sphingomonadaceae</taxon>
        <taxon>Sphingomonas</taxon>
    </lineage>
</organism>
<name>A0A7X0JD62_9SPHN</name>
<dbReference type="Proteomes" id="UP000560131">
    <property type="component" value="Unassembled WGS sequence"/>
</dbReference>
<comment type="caution">
    <text evidence="3">The sequence shown here is derived from an EMBL/GenBank/DDBJ whole genome shotgun (WGS) entry which is preliminary data.</text>
</comment>
<dbReference type="EMBL" id="JACHBT010000012">
    <property type="protein sequence ID" value="MBB6505450.1"/>
    <property type="molecule type" value="Genomic_DNA"/>
</dbReference>
<gene>
    <name evidence="3" type="ORF">F4693_002438</name>
    <name evidence="2" type="ORF">FHS97_001521</name>
</gene>
<evidence type="ECO:0000313" key="4">
    <source>
        <dbReference type="Proteomes" id="UP000522313"/>
    </source>
</evidence>
<evidence type="ECO:0000256" key="1">
    <source>
        <dbReference type="SAM" id="SignalP"/>
    </source>
</evidence>
<proteinExistence type="predicted"/>
<dbReference type="Proteomes" id="UP000522313">
    <property type="component" value="Unassembled WGS sequence"/>
</dbReference>
<reference evidence="2 5" key="1">
    <citation type="submission" date="2020-08" db="EMBL/GenBank/DDBJ databases">
        <title>Genomic Encyclopedia of Type Strains, Phase IV (KMG-IV): sequencing the most valuable type-strain genomes for metagenomic binning, comparative biology and taxonomic classification.</title>
        <authorList>
            <person name="Goeker M."/>
        </authorList>
    </citation>
    <scope>NUCLEOTIDE SEQUENCE [LARGE SCALE GENOMIC DNA]</scope>
    <source>
        <strain evidence="2 5">DSM 101535</strain>
    </source>
</reference>
<dbReference type="RefSeq" id="WP_184035319.1">
    <property type="nucleotide sequence ID" value="NZ_BAABAR010000004.1"/>
</dbReference>
<reference evidence="3 4" key="2">
    <citation type="submission" date="2020-08" db="EMBL/GenBank/DDBJ databases">
        <title>The Agave Microbiome: Exploring the role of microbial communities in plant adaptations to desert environments.</title>
        <authorList>
            <person name="Partida-Martinez L.P."/>
        </authorList>
    </citation>
    <scope>NUCLEOTIDE SEQUENCE [LARGE SCALE GENOMIC DNA]</scope>
    <source>
        <strain evidence="3 4">AS3.13</strain>
    </source>
</reference>
<feature type="signal peptide" evidence="1">
    <location>
        <begin position="1"/>
        <end position="18"/>
    </location>
</feature>
<keyword evidence="1" id="KW-0732">Signal</keyword>
<protein>
    <submittedName>
        <fullName evidence="3">Uncharacterized protein</fullName>
    </submittedName>
</protein>
<dbReference type="EMBL" id="JACIJN010000004">
    <property type="protein sequence ID" value="MBB5725595.1"/>
    <property type="molecule type" value="Genomic_DNA"/>
</dbReference>
<accession>A0A7X0JD62</accession>
<dbReference type="AlphaFoldDB" id="A0A7X0JD62"/>
<evidence type="ECO:0000313" key="2">
    <source>
        <dbReference type="EMBL" id="MBB5725595.1"/>
    </source>
</evidence>